<comment type="caution">
    <text evidence="2">The sequence shown here is derived from an EMBL/GenBank/DDBJ whole genome shotgun (WGS) entry which is preliminary data.</text>
</comment>
<keyword evidence="1" id="KW-1133">Transmembrane helix</keyword>
<evidence type="ECO:0008006" key="4">
    <source>
        <dbReference type="Google" id="ProtNLM"/>
    </source>
</evidence>
<protein>
    <recommendedName>
        <fullName evidence="4">DUF2970 domain-containing protein</fullName>
    </recommendedName>
</protein>
<dbReference type="EMBL" id="CABVQG010000021">
    <property type="protein sequence ID" value="VWD01749.1"/>
    <property type="molecule type" value="Genomic_DNA"/>
</dbReference>
<dbReference type="Proteomes" id="UP000494120">
    <property type="component" value="Unassembled WGS sequence"/>
</dbReference>
<organism evidence="2 3">
    <name type="scientific">Burkholderia aenigmatica</name>
    <dbReference type="NCBI Taxonomy" id="2015348"/>
    <lineage>
        <taxon>Bacteria</taxon>
        <taxon>Pseudomonadati</taxon>
        <taxon>Pseudomonadota</taxon>
        <taxon>Betaproteobacteria</taxon>
        <taxon>Burkholderiales</taxon>
        <taxon>Burkholderiaceae</taxon>
        <taxon>Burkholderia</taxon>
        <taxon>Burkholderia cepacia complex</taxon>
    </lineage>
</organism>
<evidence type="ECO:0000256" key="1">
    <source>
        <dbReference type="SAM" id="Phobius"/>
    </source>
</evidence>
<feature type="transmembrane region" description="Helical" evidence="1">
    <location>
        <begin position="21"/>
        <end position="41"/>
    </location>
</feature>
<evidence type="ECO:0000313" key="3">
    <source>
        <dbReference type="Proteomes" id="UP000494120"/>
    </source>
</evidence>
<gene>
    <name evidence="2" type="ORF">BLA17378_05286</name>
</gene>
<keyword evidence="1" id="KW-0812">Transmembrane</keyword>
<keyword evidence="1" id="KW-0472">Membrane</keyword>
<name>A0ABY6Y0R7_9BURK</name>
<evidence type="ECO:0000313" key="2">
    <source>
        <dbReference type="EMBL" id="VWD01749.1"/>
    </source>
</evidence>
<proteinExistence type="predicted"/>
<dbReference type="RefSeq" id="WP_174959637.1">
    <property type="nucleotide sequence ID" value="NZ_CABVQG010000021.1"/>
</dbReference>
<sequence length="47" mass="5153">MSRFTDHADLFERRHPRAARALVVAILIAVAVVAVVVDGLTKHFGIL</sequence>
<reference evidence="2 3" key="1">
    <citation type="submission" date="2019-09" db="EMBL/GenBank/DDBJ databases">
        <authorList>
            <person name="Depoorter E."/>
        </authorList>
    </citation>
    <scope>NUCLEOTIDE SEQUENCE [LARGE SCALE GENOMIC DNA]</scope>
    <source>
        <strain evidence="2 3">R-17378</strain>
    </source>
</reference>
<accession>A0ABY6Y0R7</accession>
<keyword evidence="3" id="KW-1185">Reference proteome</keyword>